<dbReference type="GO" id="GO:0016020">
    <property type="term" value="C:membrane"/>
    <property type="evidence" value="ECO:0007669"/>
    <property type="project" value="UniProtKB-SubCell"/>
</dbReference>
<keyword evidence="4 6" id="KW-1133">Transmembrane helix</keyword>
<feature type="transmembrane region" description="Helical" evidence="6">
    <location>
        <begin position="350"/>
        <end position="370"/>
    </location>
</feature>
<feature type="transmembrane region" description="Helical" evidence="6">
    <location>
        <begin position="376"/>
        <end position="397"/>
    </location>
</feature>
<evidence type="ECO:0000256" key="4">
    <source>
        <dbReference type="ARBA" id="ARBA00022989"/>
    </source>
</evidence>
<feature type="transmembrane region" description="Helical" evidence="6">
    <location>
        <begin position="266"/>
        <end position="285"/>
    </location>
</feature>
<dbReference type="PANTHER" id="PTHR11101:SF80">
    <property type="entry name" value="PHOSPHATE TRANSPORTER"/>
    <property type="match status" value="1"/>
</dbReference>
<dbReference type="GO" id="GO:0035435">
    <property type="term" value="P:phosphate ion transmembrane transport"/>
    <property type="evidence" value="ECO:0007669"/>
    <property type="project" value="TreeGrafter"/>
</dbReference>
<dbReference type="EMBL" id="CP006571">
    <property type="protein sequence ID" value="AHK63711.1"/>
    <property type="molecule type" value="Genomic_DNA"/>
</dbReference>
<gene>
    <name evidence="7" type="ORF">M832_08620</name>
</gene>
<evidence type="ECO:0000256" key="6">
    <source>
        <dbReference type="RuleBase" id="RU363058"/>
    </source>
</evidence>
<comment type="similarity">
    <text evidence="6">Belongs to the inorganic phosphate transporter (PiT) (TC 2.A.20) family.</text>
</comment>
<proteinExistence type="inferred from homology"/>
<evidence type="ECO:0000313" key="7">
    <source>
        <dbReference type="EMBL" id="AHK63711.1"/>
    </source>
</evidence>
<sequence length="427" mass="45616">MMLALLFFVLLCGFYTSWNIGANDVANAVGPSVGSGVLTLRQAVIVAIIFEFLGALLLGNRVTGTIESHIVSVSNPSIASSDYVYGMTGALLATGAWLQLASYFGWPVSTTHSIVGAVIGFGLVLGKGAVIYWGSIGTIVISWFLSPLMGGGIAYLVFSFIRKNILYRGDPVQAVVRIAPFLTAFVMIVLGVIIVCGGLITRFVSHTWALGVVFFLGGMSYILMFKYVHTSRCSHVCDTPDVGSLLYRLKKCGGNYGRKYLVVERIFAYLQIIIACFMAFAHGSNDVANAIAPVAGVLRQLYPQMYSSYTLIGLMVFGGLGLIIGLSIWGWRVIETVGCKITELTPSRGFSVGLGAAITIALASAFGLPISTTHVVVGAVLGIGLARGIHAINLNIIKDIVMSWFITLPAGAILSILFFFALRALFH</sequence>
<dbReference type="GO" id="GO:0005315">
    <property type="term" value="F:phosphate transmembrane transporter activity"/>
    <property type="evidence" value="ECO:0007669"/>
    <property type="project" value="InterPro"/>
</dbReference>
<feature type="transmembrane region" description="Helical" evidence="6">
    <location>
        <begin position="206"/>
        <end position="225"/>
    </location>
</feature>
<dbReference type="Proteomes" id="UP000019433">
    <property type="component" value="Chromosome"/>
</dbReference>
<accession>W8JGS1</accession>
<feature type="transmembrane region" description="Helical" evidence="6">
    <location>
        <begin position="131"/>
        <end position="158"/>
    </location>
</feature>
<keyword evidence="2 6" id="KW-0813">Transport</keyword>
<feature type="transmembrane region" description="Helical" evidence="6">
    <location>
        <begin position="178"/>
        <end position="200"/>
    </location>
</feature>
<reference evidence="7 8" key="1">
    <citation type="journal article" date="2014" name="Syst. Appl. Microbiol.">
        <title>Evidence for the existence of two new members of the family Chlamydiaceae and proposal of Chlamydia avium sp. nov. and Chlamydia gallinacea sp. nov.</title>
        <authorList>
            <person name="Sachse K."/>
            <person name="Laroucau K."/>
            <person name="Riege K."/>
            <person name="Wehner S."/>
            <person name="Dilcher M."/>
            <person name="Creasy H.H."/>
            <person name="Weidmann M."/>
            <person name="Myers G."/>
            <person name="Vorimore F."/>
            <person name="Vicari N."/>
            <person name="Magnino S."/>
            <person name="Liebler-Tenorio E."/>
            <person name="Ruettger A."/>
            <person name="Bavoil P.M."/>
            <person name="Hufert F.T."/>
            <person name="Rossello-Mora R."/>
            <person name="Marz M."/>
        </authorList>
    </citation>
    <scope>NUCLEOTIDE SEQUENCE [LARGE SCALE GENOMIC DNA]</scope>
    <source>
        <strain evidence="7 8">10DC88</strain>
    </source>
</reference>
<organism evidence="7 8">
    <name type="scientific">Chlamydia avium 10DC88</name>
    <dbReference type="NCBI Taxonomy" id="1229831"/>
    <lineage>
        <taxon>Bacteria</taxon>
        <taxon>Pseudomonadati</taxon>
        <taxon>Chlamydiota</taxon>
        <taxon>Chlamydiia</taxon>
        <taxon>Chlamydiales</taxon>
        <taxon>Chlamydiaceae</taxon>
        <taxon>Chlamydia/Chlamydophila group</taxon>
        <taxon>Chlamydia</taxon>
    </lineage>
</organism>
<dbReference type="KEGG" id="cav:M832_08620"/>
<evidence type="ECO:0000256" key="1">
    <source>
        <dbReference type="ARBA" id="ARBA00004141"/>
    </source>
</evidence>
<feature type="transmembrane region" description="Helical" evidence="6">
    <location>
        <begin position="38"/>
        <end position="58"/>
    </location>
</feature>
<keyword evidence="5 6" id="KW-0472">Membrane</keyword>
<feature type="transmembrane region" description="Helical" evidence="6">
    <location>
        <begin position="305"/>
        <end position="329"/>
    </location>
</feature>
<evidence type="ECO:0000313" key="8">
    <source>
        <dbReference type="Proteomes" id="UP000019433"/>
    </source>
</evidence>
<dbReference type="PANTHER" id="PTHR11101">
    <property type="entry name" value="PHOSPHATE TRANSPORTER"/>
    <property type="match status" value="1"/>
</dbReference>
<feature type="transmembrane region" description="Helical" evidence="6">
    <location>
        <begin position="103"/>
        <end position="125"/>
    </location>
</feature>
<comment type="subcellular location">
    <subcellularLocation>
        <location evidence="1 6">Membrane</location>
        <topology evidence="1 6">Multi-pass membrane protein</topology>
    </subcellularLocation>
</comment>
<keyword evidence="3 6" id="KW-0812">Transmembrane</keyword>
<name>W8JGS1_9CHLA</name>
<protein>
    <recommendedName>
        <fullName evidence="6">Phosphate transporter</fullName>
    </recommendedName>
</protein>
<dbReference type="InterPro" id="IPR001204">
    <property type="entry name" value="Phos_transporter"/>
</dbReference>
<evidence type="ECO:0000256" key="3">
    <source>
        <dbReference type="ARBA" id="ARBA00022692"/>
    </source>
</evidence>
<feature type="transmembrane region" description="Helical" evidence="6">
    <location>
        <begin position="404"/>
        <end position="426"/>
    </location>
</feature>
<dbReference type="eggNOG" id="COG0306">
    <property type="taxonomic scope" value="Bacteria"/>
</dbReference>
<dbReference type="PATRIC" id="fig|1229831.3.peg.861"/>
<evidence type="ECO:0000256" key="2">
    <source>
        <dbReference type="ARBA" id="ARBA00022448"/>
    </source>
</evidence>
<keyword evidence="6" id="KW-0592">Phosphate transport</keyword>
<dbReference type="HOGENOM" id="CLU_015355_3_3_0"/>
<evidence type="ECO:0000256" key="5">
    <source>
        <dbReference type="ARBA" id="ARBA00023136"/>
    </source>
</evidence>
<dbReference type="STRING" id="1229831.M832_08620"/>
<dbReference type="AlphaFoldDB" id="W8JGS1"/>
<dbReference type="Pfam" id="PF01384">
    <property type="entry name" value="PHO4"/>
    <property type="match status" value="1"/>
</dbReference>